<evidence type="ECO:0000256" key="1">
    <source>
        <dbReference type="ARBA" id="ARBA00022801"/>
    </source>
</evidence>
<proteinExistence type="inferred from homology"/>
<gene>
    <name evidence="3" type="ORF">VHEMI08440</name>
</gene>
<feature type="signal peptide" evidence="2">
    <location>
        <begin position="1"/>
        <end position="23"/>
    </location>
</feature>
<dbReference type="PANTHER" id="PTHR34853:SF5">
    <property type="entry name" value="LIP-DOMAIN-CONTAINING PROTEIN-RELATED"/>
    <property type="match status" value="1"/>
</dbReference>
<name>A0A0A1TN75_9HYPO</name>
<sequence length="463" mass="48728">MRFFAALSQVTLLFVTVVPSVNSLVVDQPPQLFARDDSFFDPPAGFESQPPGSVLRSRKIIASFFTFIPDPIEAYQILYRTTAVNGSAIATATTIFKPLFAKKDRFVTYNIAYDSSGVQCSPSRAFPLGSNPTTALAAGELLLIQIYLLSGYIVSSPDYEGPDAAFTPGYLSGMGVLDSMRAVANFADTLGLSQNPMSVGVGYSGGGLATGWAAAMQPAYAPELAVKGWVAGGVPANLTSIFEYIDGTVVSGFEPIAIAGMLKPTAHGALLQPLFHRIATPLGKHAIEVASSQCAAAPLIEFAFQSVLDTKFQSLGRELLTDPTIGPLITRNTLGVNQTETPAVPVLMYHAQPDEIVPYPAAATLRSAWCDYGATIKFTTFAAGGHGTTALLGIPDALQFVNDAFSDNVAPGCTTKTLLNDQLSPLALGLNLEPLAVGLINAIAALGKKDANWLNGIKDGKSI</sequence>
<dbReference type="SUPFAM" id="SSF53474">
    <property type="entry name" value="alpha/beta-Hydrolases"/>
    <property type="match status" value="1"/>
</dbReference>
<keyword evidence="1" id="KW-0378">Hydrolase</keyword>
<keyword evidence="2" id="KW-0732">Signal</keyword>
<dbReference type="Gene3D" id="1.10.260.130">
    <property type="match status" value="1"/>
</dbReference>
<dbReference type="Proteomes" id="UP000039046">
    <property type="component" value="Unassembled WGS sequence"/>
</dbReference>
<comment type="similarity">
    <text evidence="2">Belongs to the AB hydrolase superfamily. Lipase family.</text>
</comment>
<protein>
    <recommendedName>
        <fullName evidence="5">Lipase, secreted</fullName>
    </recommendedName>
</protein>
<keyword evidence="4" id="KW-1185">Reference proteome</keyword>
<dbReference type="GO" id="GO:0004806">
    <property type="term" value="F:triacylglycerol lipase activity"/>
    <property type="evidence" value="ECO:0007669"/>
    <property type="project" value="UniProtKB-UniRule"/>
</dbReference>
<dbReference type="OrthoDB" id="2373480at2759"/>
<dbReference type="EMBL" id="CDHN01000005">
    <property type="protein sequence ID" value="CEJ92810.1"/>
    <property type="molecule type" value="Genomic_DNA"/>
</dbReference>
<dbReference type="InterPro" id="IPR005152">
    <property type="entry name" value="Lipase_secreted"/>
</dbReference>
<dbReference type="PIRSF" id="PIRSF029171">
    <property type="entry name" value="Esterase_LipA"/>
    <property type="match status" value="1"/>
</dbReference>
<dbReference type="Pfam" id="PF03583">
    <property type="entry name" value="LIP"/>
    <property type="match status" value="1"/>
</dbReference>
<evidence type="ECO:0000256" key="2">
    <source>
        <dbReference type="PIRNR" id="PIRNR029171"/>
    </source>
</evidence>
<reference evidence="3 4" key="1">
    <citation type="journal article" date="2015" name="Genome Announc.">
        <title>Draft Genome Sequence and Gene Annotation of the Entomopathogenic Fungus Verticillium hemipterigenum.</title>
        <authorList>
            <person name="Horn F."/>
            <person name="Habel A."/>
            <person name="Scharf D.H."/>
            <person name="Dworschak J."/>
            <person name="Brakhage A.A."/>
            <person name="Guthke R."/>
            <person name="Hertweck C."/>
            <person name="Linde J."/>
        </authorList>
    </citation>
    <scope>NUCLEOTIDE SEQUENCE [LARGE SCALE GENOMIC DNA]</scope>
</reference>
<evidence type="ECO:0000313" key="4">
    <source>
        <dbReference type="Proteomes" id="UP000039046"/>
    </source>
</evidence>
<dbReference type="Gene3D" id="3.40.50.1820">
    <property type="entry name" value="alpha/beta hydrolase"/>
    <property type="match status" value="1"/>
</dbReference>
<organism evidence="3 4">
    <name type="scientific">[Torrubiella] hemipterigena</name>
    <dbReference type="NCBI Taxonomy" id="1531966"/>
    <lineage>
        <taxon>Eukaryota</taxon>
        <taxon>Fungi</taxon>
        <taxon>Dikarya</taxon>
        <taxon>Ascomycota</taxon>
        <taxon>Pezizomycotina</taxon>
        <taxon>Sordariomycetes</taxon>
        <taxon>Hypocreomycetidae</taxon>
        <taxon>Hypocreales</taxon>
        <taxon>Clavicipitaceae</taxon>
        <taxon>Clavicipitaceae incertae sedis</taxon>
        <taxon>'Torrubiella' clade</taxon>
    </lineage>
</organism>
<evidence type="ECO:0008006" key="5">
    <source>
        <dbReference type="Google" id="ProtNLM"/>
    </source>
</evidence>
<dbReference type="HOGENOM" id="CLU_029538_5_0_1"/>
<dbReference type="InterPro" id="IPR029058">
    <property type="entry name" value="AB_hydrolase_fold"/>
</dbReference>
<feature type="chain" id="PRO_5013434412" description="Lipase, secreted" evidence="2">
    <location>
        <begin position="24"/>
        <end position="463"/>
    </location>
</feature>
<dbReference type="GO" id="GO:0016042">
    <property type="term" value="P:lipid catabolic process"/>
    <property type="evidence" value="ECO:0007669"/>
    <property type="project" value="UniProtKB-UniRule"/>
</dbReference>
<accession>A0A0A1TN75</accession>
<dbReference type="PANTHER" id="PTHR34853">
    <property type="match status" value="1"/>
</dbReference>
<dbReference type="AlphaFoldDB" id="A0A0A1TN75"/>
<evidence type="ECO:0000313" key="3">
    <source>
        <dbReference type="EMBL" id="CEJ92810.1"/>
    </source>
</evidence>